<dbReference type="AlphaFoldDB" id="A0A6C0LJK5"/>
<evidence type="ECO:0000259" key="2">
    <source>
        <dbReference type="Pfam" id="PF11350"/>
    </source>
</evidence>
<keyword evidence="1" id="KW-0472">Membrane</keyword>
<proteinExistence type="predicted"/>
<protein>
    <recommendedName>
        <fullName evidence="2">DUF3152 domain-containing protein</fullName>
    </recommendedName>
</protein>
<feature type="domain" description="DUF3152" evidence="2">
    <location>
        <begin position="5"/>
        <end position="164"/>
    </location>
</feature>
<dbReference type="InterPro" id="IPR024079">
    <property type="entry name" value="MetalloPept_cat_dom_sf"/>
</dbReference>
<feature type="transmembrane region" description="Helical" evidence="1">
    <location>
        <begin position="207"/>
        <end position="225"/>
    </location>
</feature>
<accession>A0A6C0LJK5</accession>
<dbReference type="InterPro" id="IPR022603">
    <property type="entry name" value="DUF3152"/>
</dbReference>
<name>A0A6C0LJK5_9ZZZZ</name>
<dbReference type="Pfam" id="PF11350">
    <property type="entry name" value="DUF3152"/>
    <property type="match status" value="1"/>
</dbReference>
<dbReference type="SUPFAM" id="SSF55486">
    <property type="entry name" value="Metalloproteases ('zincins'), catalytic domain"/>
    <property type="match status" value="1"/>
</dbReference>
<evidence type="ECO:0000313" key="3">
    <source>
        <dbReference type="EMBL" id="QHU30697.1"/>
    </source>
</evidence>
<dbReference type="EMBL" id="MN740512">
    <property type="protein sequence ID" value="QHU30697.1"/>
    <property type="molecule type" value="Genomic_DNA"/>
</dbReference>
<keyword evidence="1" id="KW-0812">Transmembrane</keyword>
<dbReference type="GO" id="GO:0008237">
    <property type="term" value="F:metallopeptidase activity"/>
    <property type="evidence" value="ECO:0007669"/>
    <property type="project" value="InterPro"/>
</dbReference>
<reference evidence="3" key="1">
    <citation type="journal article" date="2020" name="Nature">
        <title>Giant virus diversity and host interactions through global metagenomics.</title>
        <authorList>
            <person name="Schulz F."/>
            <person name="Roux S."/>
            <person name="Paez-Espino D."/>
            <person name="Jungbluth S."/>
            <person name="Walsh D.A."/>
            <person name="Denef V.J."/>
            <person name="McMahon K.D."/>
            <person name="Konstantinidis K.T."/>
            <person name="Eloe-Fadrosh E.A."/>
            <person name="Kyrpides N.C."/>
            <person name="Woyke T."/>
        </authorList>
    </citation>
    <scope>NUCLEOTIDE SEQUENCE</scope>
    <source>
        <strain evidence="3">GVMAG-M-3300027833-19</strain>
    </source>
</reference>
<dbReference type="Gene3D" id="3.40.390.10">
    <property type="entry name" value="Collagenase (Catalytic Domain)"/>
    <property type="match status" value="1"/>
</dbReference>
<sequence>MPKVKYYISKTDDINDQEYNEYSKIIKEILTHRSGWIKSPYNYEFVYDETKEDGDIMPPIKVEFYTNENLVNKIGNSLNKLSAYDPTKLPNKHGIYFNLDNWDGGPHKTKSGVEQPFPDDMGPPLDTYRYYVVNHEFGHALGLDHPNLSKDIVSVMYQGTKGLEWLRIKNPNRNYVWFPGPDEETGNHLNYKKAKGGGVQKNCMNRLTMIIMLVLCAIFIIFLFAKHIKSFFSSQSPQKKRLYNDRYNRKSYNLDIYR</sequence>
<evidence type="ECO:0000256" key="1">
    <source>
        <dbReference type="SAM" id="Phobius"/>
    </source>
</evidence>
<keyword evidence="1" id="KW-1133">Transmembrane helix</keyword>
<organism evidence="3">
    <name type="scientific">viral metagenome</name>
    <dbReference type="NCBI Taxonomy" id="1070528"/>
    <lineage>
        <taxon>unclassified sequences</taxon>
        <taxon>metagenomes</taxon>
        <taxon>organismal metagenomes</taxon>
    </lineage>
</organism>